<comment type="caution">
    <text evidence="4">The sequence shown here is derived from an EMBL/GenBank/DDBJ whole genome shotgun (WGS) entry which is preliminary data.</text>
</comment>
<evidence type="ECO:0000256" key="2">
    <source>
        <dbReference type="ARBA" id="ARBA00023163"/>
    </source>
</evidence>
<evidence type="ECO:0000259" key="3">
    <source>
        <dbReference type="Pfam" id="PF16859"/>
    </source>
</evidence>
<organism evidence="4 5">
    <name type="scientific">Ktedonospora formicarum</name>
    <dbReference type="NCBI Taxonomy" id="2778364"/>
    <lineage>
        <taxon>Bacteria</taxon>
        <taxon>Bacillati</taxon>
        <taxon>Chloroflexota</taxon>
        <taxon>Ktedonobacteria</taxon>
        <taxon>Ktedonobacterales</taxon>
        <taxon>Ktedonobacteraceae</taxon>
        <taxon>Ktedonospora</taxon>
    </lineage>
</organism>
<dbReference type="AlphaFoldDB" id="A0A8J3MV29"/>
<dbReference type="InterPro" id="IPR011075">
    <property type="entry name" value="TetR_C"/>
</dbReference>
<dbReference type="Proteomes" id="UP000612362">
    <property type="component" value="Unassembled WGS sequence"/>
</dbReference>
<dbReference type="InterPro" id="IPR036271">
    <property type="entry name" value="Tet_transcr_reg_TetR-rel_C_sf"/>
</dbReference>
<evidence type="ECO:0000313" key="5">
    <source>
        <dbReference type="Proteomes" id="UP000612362"/>
    </source>
</evidence>
<dbReference type="Gene3D" id="1.10.357.10">
    <property type="entry name" value="Tetracycline Repressor, domain 2"/>
    <property type="match status" value="1"/>
</dbReference>
<gene>
    <name evidence="4" type="ORF">KSX_42180</name>
</gene>
<keyword evidence="2" id="KW-0804">Transcription</keyword>
<keyword evidence="5" id="KW-1185">Reference proteome</keyword>
<keyword evidence="1" id="KW-0805">Transcription regulation</keyword>
<reference evidence="4" key="1">
    <citation type="submission" date="2020-10" db="EMBL/GenBank/DDBJ databases">
        <title>Taxonomic study of unclassified bacteria belonging to the class Ktedonobacteria.</title>
        <authorList>
            <person name="Yabe S."/>
            <person name="Wang C.M."/>
            <person name="Zheng Y."/>
            <person name="Sakai Y."/>
            <person name="Cavaletti L."/>
            <person name="Monciardini P."/>
            <person name="Donadio S."/>
        </authorList>
    </citation>
    <scope>NUCLEOTIDE SEQUENCE</scope>
    <source>
        <strain evidence="4">SOSP1-1</strain>
    </source>
</reference>
<evidence type="ECO:0000313" key="4">
    <source>
        <dbReference type="EMBL" id="GHO46055.1"/>
    </source>
</evidence>
<feature type="domain" description="Tetracyclin repressor-like C-terminal" evidence="3">
    <location>
        <begin position="18"/>
        <end position="127"/>
    </location>
</feature>
<dbReference type="Pfam" id="PF16859">
    <property type="entry name" value="TetR_C_11"/>
    <property type="match status" value="1"/>
</dbReference>
<protein>
    <recommendedName>
        <fullName evidence="3">Tetracyclin repressor-like C-terminal domain-containing protein</fullName>
    </recommendedName>
</protein>
<name>A0A8J3MV29_9CHLR</name>
<dbReference type="SUPFAM" id="SSF48498">
    <property type="entry name" value="Tetracyclin repressor-like, C-terminal domain"/>
    <property type="match status" value="1"/>
</dbReference>
<dbReference type="RefSeq" id="WP_220195459.1">
    <property type="nucleotide sequence ID" value="NZ_BNJF01000002.1"/>
</dbReference>
<accession>A0A8J3MV29</accession>
<proteinExistence type="predicted"/>
<dbReference type="EMBL" id="BNJF01000002">
    <property type="protein sequence ID" value="GHO46055.1"/>
    <property type="molecule type" value="Genomic_DNA"/>
</dbReference>
<sequence length="136" mass="15659">MEYKTHKALDGELIDQITDTGSLRGDLLRLLTLYQSVYIEVGPEIMNAVLFEMSQQGEEIQNHRKYALEKNALTMRKIIAFAQARGEKIRKISPLTLTLPFDLIRIENILHQTTMDARHLEHLVDEILLPVYQAIS</sequence>
<evidence type="ECO:0000256" key="1">
    <source>
        <dbReference type="ARBA" id="ARBA00023015"/>
    </source>
</evidence>